<sequence length="268" mass="30021">MNRRKLIEDDHENHERWLVSYADFITLLFAFFVVMYSISSVNTGKYNQLSTSIGHAFSGITLYDTKHSLNTESKLKSQQRSLIKPLPLTHIYNEKMRREREAMTSMGINLSNTLAPLISDGKIRVVQNNRGIRIDIHDSLLFNAGSANLADAANNVINQIAAEIKDSRNMIQVEGHTDNTPIHNAEFFSNWELSAMRATSVVRLLSNDGITESRLGAIGYGSAQPTSENITALGRAKNRRVSIMVLYETQDPQDSAVEITPQNKTKPN</sequence>
<evidence type="ECO:0000256" key="2">
    <source>
        <dbReference type="ARBA" id="ARBA00008914"/>
    </source>
</evidence>
<keyword evidence="6 7" id="KW-0472">Membrane</keyword>
<dbReference type="Gene3D" id="3.30.1330.60">
    <property type="entry name" value="OmpA-like domain"/>
    <property type="match status" value="1"/>
</dbReference>
<dbReference type="InterPro" id="IPR036737">
    <property type="entry name" value="OmpA-like_sf"/>
</dbReference>
<feature type="domain" description="OmpA-like" evidence="8">
    <location>
        <begin position="129"/>
        <end position="249"/>
    </location>
</feature>
<evidence type="ECO:0000256" key="3">
    <source>
        <dbReference type="ARBA" id="ARBA00022475"/>
    </source>
</evidence>
<dbReference type="GO" id="GO:0005886">
    <property type="term" value="C:plasma membrane"/>
    <property type="evidence" value="ECO:0007669"/>
    <property type="project" value="UniProtKB-SubCell"/>
</dbReference>
<feature type="transmembrane region" description="Helical" evidence="7">
    <location>
        <begin position="21"/>
        <end position="38"/>
    </location>
</feature>
<evidence type="ECO:0000256" key="7">
    <source>
        <dbReference type="SAM" id="Phobius"/>
    </source>
</evidence>
<evidence type="ECO:0000313" key="9">
    <source>
        <dbReference type="EMBL" id="OIR02891.1"/>
    </source>
</evidence>
<evidence type="ECO:0000256" key="1">
    <source>
        <dbReference type="ARBA" id="ARBA00004162"/>
    </source>
</evidence>
<dbReference type="Pfam" id="PF00691">
    <property type="entry name" value="OmpA"/>
    <property type="match status" value="1"/>
</dbReference>
<proteinExistence type="inferred from homology"/>
<keyword evidence="4 7" id="KW-0812">Transmembrane</keyword>
<evidence type="ECO:0000256" key="5">
    <source>
        <dbReference type="ARBA" id="ARBA00022989"/>
    </source>
</evidence>
<dbReference type="AlphaFoldDB" id="A0A1J5S4J1"/>
<keyword evidence="3" id="KW-1003">Cell membrane</keyword>
<comment type="subcellular location">
    <subcellularLocation>
        <location evidence="1">Cell membrane</location>
        <topology evidence="1">Single-pass membrane protein</topology>
    </subcellularLocation>
</comment>
<evidence type="ECO:0000256" key="4">
    <source>
        <dbReference type="ARBA" id="ARBA00022692"/>
    </source>
</evidence>
<name>A0A1J5S4J1_9ZZZZ</name>
<comment type="caution">
    <text evidence="9">The sequence shown here is derived from an EMBL/GenBank/DDBJ whole genome shotgun (WGS) entry which is preliminary data.</text>
</comment>
<dbReference type="PANTHER" id="PTHR30329">
    <property type="entry name" value="STATOR ELEMENT OF FLAGELLAR MOTOR COMPLEX"/>
    <property type="match status" value="1"/>
</dbReference>
<dbReference type="NCBIfam" id="NF006541">
    <property type="entry name" value="PRK09038.1"/>
    <property type="match status" value="1"/>
</dbReference>
<dbReference type="Pfam" id="PF13677">
    <property type="entry name" value="MotB_plug"/>
    <property type="match status" value="1"/>
</dbReference>
<keyword evidence="5 7" id="KW-1133">Transmembrane helix</keyword>
<dbReference type="PANTHER" id="PTHR30329:SF20">
    <property type="entry name" value="EXPORTED PROTEIN"/>
    <property type="match status" value="1"/>
</dbReference>
<evidence type="ECO:0000259" key="8">
    <source>
        <dbReference type="PROSITE" id="PS51123"/>
    </source>
</evidence>
<reference evidence="9" key="1">
    <citation type="submission" date="2016-10" db="EMBL/GenBank/DDBJ databases">
        <title>Sequence of Gallionella enrichment culture.</title>
        <authorList>
            <person name="Poehlein A."/>
            <person name="Muehling M."/>
            <person name="Daniel R."/>
        </authorList>
    </citation>
    <scope>NUCLEOTIDE SEQUENCE</scope>
</reference>
<dbReference type="PROSITE" id="PS51123">
    <property type="entry name" value="OMPA_2"/>
    <property type="match status" value="1"/>
</dbReference>
<dbReference type="EMBL" id="MLJW01000071">
    <property type="protein sequence ID" value="OIR02891.1"/>
    <property type="molecule type" value="Genomic_DNA"/>
</dbReference>
<dbReference type="InterPro" id="IPR050330">
    <property type="entry name" value="Bact_OuterMem_StrucFunc"/>
</dbReference>
<accession>A0A1J5S4J1</accession>
<organism evidence="9">
    <name type="scientific">mine drainage metagenome</name>
    <dbReference type="NCBI Taxonomy" id="410659"/>
    <lineage>
        <taxon>unclassified sequences</taxon>
        <taxon>metagenomes</taxon>
        <taxon>ecological metagenomes</taxon>
    </lineage>
</organism>
<dbReference type="SUPFAM" id="SSF103088">
    <property type="entry name" value="OmpA-like"/>
    <property type="match status" value="1"/>
</dbReference>
<evidence type="ECO:0000256" key="6">
    <source>
        <dbReference type="ARBA" id="ARBA00023136"/>
    </source>
</evidence>
<comment type="similarity">
    <text evidence="2">Belongs to the MotB family.</text>
</comment>
<dbReference type="InterPro" id="IPR006665">
    <property type="entry name" value="OmpA-like"/>
</dbReference>
<protein>
    <submittedName>
        <fullName evidence="9">Motility protein B</fullName>
    </submittedName>
</protein>
<gene>
    <name evidence="9" type="primary">motB_11</name>
    <name evidence="9" type="ORF">GALL_150990</name>
</gene>
<dbReference type="CDD" id="cd07185">
    <property type="entry name" value="OmpA_C-like"/>
    <property type="match status" value="1"/>
</dbReference>
<dbReference type="InterPro" id="IPR025713">
    <property type="entry name" value="MotB-like_N_dom"/>
</dbReference>